<dbReference type="AlphaFoldDB" id="A0AAD2FW91"/>
<keyword evidence="4" id="KW-1185">Reference proteome</keyword>
<gene>
    <name evidence="3" type="ORF">CYCCA115_LOCUS15400</name>
</gene>
<sequence length="345" mass="39226">MIFEIVDKYHFLQLASTAAGVEAGGLENEHFPVNVPNIGLVKISKHDASYAGEHCFALSDQELVEEATSLEQQLHEVTKKLTDISNQEPPKESGNGRGTSLKDVEQEETESAQKHRLLAEKSKTWDQLQPLWFALHSKLGLFARSFDCTLLAANIFMVNDASKVPNRSMIKEAVHRGCLFLKRGGLERNKRVKAMLEGEDWKTHYGDVIITDWLKFSKMSTLKCVNYIELLVGTKIPTLEFAWLRLEMDNDEDDDGAAAWQEQNEQLEVLNDELQQTNKHLLEELTDMEQQSIDAGKQLEAFHKNVREMLNKEVKAQVDKMTAHHQAEMAKKDNEIEELRARLAG</sequence>
<evidence type="ECO:0000256" key="1">
    <source>
        <dbReference type="SAM" id="Coils"/>
    </source>
</evidence>
<evidence type="ECO:0000256" key="2">
    <source>
        <dbReference type="SAM" id="MobiDB-lite"/>
    </source>
</evidence>
<feature type="region of interest" description="Disordered" evidence="2">
    <location>
        <begin position="79"/>
        <end position="114"/>
    </location>
</feature>
<feature type="coiled-coil region" evidence="1">
    <location>
        <begin position="257"/>
        <end position="291"/>
    </location>
</feature>
<organism evidence="3 4">
    <name type="scientific">Cylindrotheca closterium</name>
    <dbReference type="NCBI Taxonomy" id="2856"/>
    <lineage>
        <taxon>Eukaryota</taxon>
        <taxon>Sar</taxon>
        <taxon>Stramenopiles</taxon>
        <taxon>Ochrophyta</taxon>
        <taxon>Bacillariophyta</taxon>
        <taxon>Bacillariophyceae</taxon>
        <taxon>Bacillariophycidae</taxon>
        <taxon>Bacillariales</taxon>
        <taxon>Bacillariaceae</taxon>
        <taxon>Cylindrotheca</taxon>
    </lineage>
</organism>
<comment type="caution">
    <text evidence="3">The sequence shown here is derived from an EMBL/GenBank/DDBJ whole genome shotgun (WGS) entry which is preliminary data.</text>
</comment>
<evidence type="ECO:0000313" key="3">
    <source>
        <dbReference type="EMBL" id="CAJ1954808.1"/>
    </source>
</evidence>
<protein>
    <submittedName>
        <fullName evidence="3">Uncharacterized protein</fullName>
    </submittedName>
</protein>
<accession>A0AAD2FW91</accession>
<proteinExistence type="predicted"/>
<keyword evidence="1" id="KW-0175">Coiled coil</keyword>
<name>A0AAD2FW91_9STRA</name>
<dbReference type="Proteomes" id="UP001295423">
    <property type="component" value="Unassembled WGS sequence"/>
</dbReference>
<dbReference type="EMBL" id="CAKOGP040001870">
    <property type="protein sequence ID" value="CAJ1954808.1"/>
    <property type="molecule type" value="Genomic_DNA"/>
</dbReference>
<evidence type="ECO:0000313" key="4">
    <source>
        <dbReference type="Proteomes" id="UP001295423"/>
    </source>
</evidence>
<reference evidence="3" key="1">
    <citation type="submission" date="2023-08" db="EMBL/GenBank/DDBJ databases">
        <authorList>
            <person name="Audoor S."/>
            <person name="Bilcke G."/>
        </authorList>
    </citation>
    <scope>NUCLEOTIDE SEQUENCE</scope>
</reference>